<reference evidence="5" key="1">
    <citation type="journal article" date="2021" name="PeerJ">
        <title>Extensive microbial diversity within the chicken gut microbiome revealed by metagenomics and culture.</title>
        <authorList>
            <person name="Gilroy R."/>
            <person name="Ravi A."/>
            <person name="Getino M."/>
            <person name="Pursley I."/>
            <person name="Horton D.L."/>
            <person name="Alikhan N.F."/>
            <person name="Baker D."/>
            <person name="Gharbi K."/>
            <person name="Hall N."/>
            <person name="Watson M."/>
            <person name="Adriaenssens E.M."/>
            <person name="Foster-Nyarko E."/>
            <person name="Jarju S."/>
            <person name="Secka A."/>
            <person name="Antonio M."/>
            <person name="Oren A."/>
            <person name="Chaudhuri R.R."/>
            <person name="La Ragione R."/>
            <person name="Hildebrand F."/>
            <person name="Pallen M.J."/>
        </authorList>
    </citation>
    <scope>NUCLEOTIDE SEQUENCE</scope>
    <source>
        <strain evidence="5">ChiHjej12B11-1927</strain>
    </source>
</reference>
<reference evidence="5" key="2">
    <citation type="submission" date="2021-04" db="EMBL/GenBank/DDBJ databases">
        <authorList>
            <person name="Gilroy R."/>
        </authorList>
    </citation>
    <scope>NUCLEOTIDE SEQUENCE</scope>
    <source>
        <strain evidence="5">ChiHjej12B11-1927</strain>
    </source>
</reference>
<evidence type="ECO:0000256" key="2">
    <source>
        <dbReference type="ARBA" id="ARBA00022729"/>
    </source>
</evidence>
<accession>A0A9D1VNM6</accession>
<dbReference type="InterPro" id="IPR006710">
    <property type="entry name" value="Glyco_hydro_43"/>
</dbReference>
<name>A0A9D1VNM6_9FIRM</name>
<evidence type="ECO:0000256" key="1">
    <source>
        <dbReference type="ARBA" id="ARBA00009865"/>
    </source>
</evidence>
<organism evidence="5 6">
    <name type="scientific">Candidatus Blautia pullistercoris</name>
    <dbReference type="NCBI Taxonomy" id="2838499"/>
    <lineage>
        <taxon>Bacteria</taxon>
        <taxon>Bacillati</taxon>
        <taxon>Bacillota</taxon>
        <taxon>Clostridia</taxon>
        <taxon>Lachnospirales</taxon>
        <taxon>Lachnospiraceae</taxon>
        <taxon>Blautia</taxon>
    </lineage>
</organism>
<comment type="similarity">
    <text evidence="1">Belongs to the glycosyl hydrolase 43 family.</text>
</comment>
<protein>
    <submittedName>
        <fullName evidence="5">Family 43 glycosylhydrolase</fullName>
    </submittedName>
</protein>
<evidence type="ECO:0000256" key="4">
    <source>
        <dbReference type="ARBA" id="ARBA00023295"/>
    </source>
</evidence>
<comment type="caution">
    <text evidence="5">The sequence shown here is derived from an EMBL/GenBank/DDBJ whole genome shotgun (WGS) entry which is preliminary data.</text>
</comment>
<dbReference type="Pfam" id="PF04616">
    <property type="entry name" value="Glyco_hydro_43"/>
    <property type="match status" value="1"/>
</dbReference>
<dbReference type="Proteomes" id="UP000824230">
    <property type="component" value="Unassembled WGS sequence"/>
</dbReference>
<proteinExistence type="inferred from homology"/>
<evidence type="ECO:0000256" key="3">
    <source>
        <dbReference type="ARBA" id="ARBA00022801"/>
    </source>
</evidence>
<dbReference type="GO" id="GO:0004553">
    <property type="term" value="F:hydrolase activity, hydrolyzing O-glycosyl compounds"/>
    <property type="evidence" value="ECO:0007669"/>
    <property type="project" value="InterPro"/>
</dbReference>
<dbReference type="AlphaFoldDB" id="A0A9D1VNM6"/>
<sequence length="613" mass="70855">MPYMMSYIKKGSDVYSELNDAMHLALSKDGKKFQPLRHNTGILFAEADFTDGGLAGKTKCLTDPWIFRYKDQTWGVLAIRRNRGNQPDNRKIGHIMVYQWKTPAEYVLISFLKVSDREIRRPACRYDEEREVYRLEWDQEGESFCGETTDFIEIKNVHKETRRISNGREEFQCDIREAEASNIIEITETEEQYLRTLLETPVLQSVEIRNRRLSRKSVLEGSQLPKAEGIYSDGSRREIPVDWDREELEVLAQNGPGECEIHGQLRKKCYPIPFTERTGDPFITCYHGRYLMTWSGGREVTIRAADTLEGLHRAEAKVIYRIPEDQPEAGNMWAPEFHEIQGVLYLFTTIGKQGLWYTVQSCILKCKGDPEHPEDWEEPVLCVKKDGSILNEKGITLDMTCFSVEGRYYVMWSDRILDQEHYEVNSFGTNGDATLCIGEIDPKEPWKLISDPVCICRPKYGWDRIENEINEGPYLLEHGEDLFVTFSGSSVGVLYCVGLLQAKKGSNLLDPSSWKEFPYPVLTKESVPKQFGPGHNCFIKDPDGREEDLIVLHAKEFDFDDPEDEDIMIAKNPRNSIIRRVHWNRLGYPVLDMQEHQDIPEPLRKIQGKIVLF</sequence>
<dbReference type="EMBL" id="DXFG01000235">
    <property type="protein sequence ID" value="HIX38351.1"/>
    <property type="molecule type" value="Genomic_DNA"/>
</dbReference>
<keyword evidence="2" id="KW-0732">Signal</keyword>
<evidence type="ECO:0000313" key="5">
    <source>
        <dbReference type="EMBL" id="HIX38351.1"/>
    </source>
</evidence>
<dbReference type="InterPro" id="IPR023296">
    <property type="entry name" value="Glyco_hydro_beta-prop_sf"/>
</dbReference>
<dbReference type="SUPFAM" id="SSF75005">
    <property type="entry name" value="Arabinanase/levansucrase/invertase"/>
    <property type="match status" value="1"/>
</dbReference>
<dbReference type="Gene3D" id="2.115.10.20">
    <property type="entry name" value="Glycosyl hydrolase domain, family 43"/>
    <property type="match status" value="1"/>
</dbReference>
<gene>
    <name evidence="5" type="ORF">H9738_10870</name>
</gene>
<evidence type="ECO:0000313" key="6">
    <source>
        <dbReference type="Proteomes" id="UP000824230"/>
    </source>
</evidence>
<dbReference type="PANTHER" id="PTHR43817">
    <property type="entry name" value="GLYCOSYL HYDROLASE"/>
    <property type="match status" value="1"/>
</dbReference>
<keyword evidence="3" id="KW-0378">Hydrolase</keyword>
<keyword evidence="4" id="KW-0326">Glycosidase</keyword>
<dbReference type="PANTHER" id="PTHR43817:SF1">
    <property type="entry name" value="HYDROLASE, FAMILY 43, PUTATIVE (AFU_ORTHOLOGUE AFUA_3G01660)-RELATED"/>
    <property type="match status" value="1"/>
</dbReference>
<dbReference type="GO" id="GO:0005975">
    <property type="term" value="P:carbohydrate metabolic process"/>
    <property type="evidence" value="ECO:0007669"/>
    <property type="project" value="InterPro"/>
</dbReference>